<keyword evidence="5" id="KW-0479">Metal-binding</keyword>
<dbReference type="InterPro" id="IPR000873">
    <property type="entry name" value="AMP-dep_synth/lig_dom"/>
</dbReference>
<dbReference type="Gene3D" id="3.30.300.30">
    <property type="match status" value="1"/>
</dbReference>
<evidence type="ECO:0000256" key="6">
    <source>
        <dbReference type="ARBA" id="ARBA00022741"/>
    </source>
</evidence>
<feature type="domain" description="AMP-dependent synthetase/ligase" evidence="15">
    <location>
        <begin position="67"/>
        <end position="422"/>
    </location>
</feature>
<dbReference type="InterPro" id="IPR042099">
    <property type="entry name" value="ANL_N_sf"/>
</dbReference>
<dbReference type="GO" id="GO:0031956">
    <property type="term" value="F:medium-chain fatty acid-CoA ligase activity"/>
    <property type="evidence" value="ECO:0007669"/>
    <property type="project" value="UniProtKB-EC"/>
</dbReference>
<dbReference type="GO" id="GO:0006637">
    <property type="term" value="P:acyl-CoA metabolic process"/>
    <property type="evidence" value="ECO:0007669"/>
    <property type="project" value="TreeGrafter"/>
</dbReference>
<dbReference type="InterPro" id="IPR020845">
    <property type="entry name" value="AMP-binding_CS"/>
</dbReference>
<dbReference type="FunFam" id="3.40.50.12780:FF:000007">
    <property type="entry name" value="Acyl-coenzyme A synthetase ACSM2A, mitochondrial"/>
    <property type="match status" value="1"/>
</dbReference>
<dbReference type="GO" id="GO:0004321">
    <property type="term" value="F:fatty-acyl-CoA synthase activity"/>
    <property type="evidence" value="ECO:0007669"/>
    <property type="project" value="TreeGrafter"/>
</dbReference>
<keyword evidence="11" id="KW-0443">Lipid metabolism</keyword>
<proteinExistence type="inferred from homology"/>
<comment type="subcellular location">
    <subcellularLocation>
        <location evidence="2">Mitochondrion</location>
    </subcellularLocation>
</comment>
<dbReference type="Pfam" id="PF13193">
    <property type="entry name" value="AMP-binding_C"/>
    <property type="match status" value="1"/>
</dbReference>
<protein>
    <recommendedName>
        <fullName evidence="13">medium-chain acyl-CoA ligase</fullName>
        <ecNumber evidence="13">6.2.1.2</ecNumber>
    </recommendedName>
</protein>
<dbReference type="AlphaFoldDB" id="A0A8C8RBI5"/>
<keyword evidence="18" id="KW-1185">Reference proteome</keyword>
<dbReference type="GO" id="GO:0006633">
    <property type="term" value="P:fatty acid biosynthetic process"/>
    <property type="evidence" value="ECO:0007669"/>
    <property type="project" value="TreeGrafter"/>
</dbReference>
<comment type="cofactor">
    <cofactor evidence="1">
        <name>Mn(2+)</name>
        <dbReference type="ChEBI" id="CHEBI:29035"/>
    </cofactor>
</comment>
<dbReference type="Gene3D" id="3.40.50.12780">
    <property type="entry name" value="N-terminal domain of ligase-like"/>
    <property type="match status" value="1"/>
</dbReference>
<evidence type="ECO:0000256" key="10">
    <source>
        <dbReference type="ARBA" id="ARBA00022946"/>
    </source>
</evidence>
<name>A0A8C8RBI5_9SAUR</name>
<dbReference type="GO" id="GO:0005524">
    <property type="term" value="F:ATP binding"/>
    <property type="evidence" value="ECO:0007669"/>
    <property type="project" value="UniProtKB-KW"/>
</dbReference>
<evidence type="ECO:0000256" key="14">
    <source>
        <dbReference type="ARBA" id="ARBA00048477"/>
    </source>
</evidence>
<dbReference type="PROSITE" id="PS00455">
    <property type="entry name" value="AMP_BINDING"/>
    <property type="match status" value="1"/>
</dbReference>
<dbReference type="SUPFAM" id="SSF56801">
    <property type="entry name" value="Acetyl-CoA synthetase-like"/>
    <property type="match status" value="1"/>
</dbReference>
<keyword evidence="9" id="KW-0460">Magnesium</keyword>
<evidence type="ECO:0000256" key="8">
    <source>
        <dbReference type="ARBA" id="ARBA00022840"/>
    </source>
</evidence>
<comment type="catalytic activity">
    <reaction evidence="14">
        <text>a medium-chain fatty acid + ATP + CoA = a medium-chain fatty acyl-CoA + AMP + diphosphate</text>
        <dbReference type="Rhea" id="RHEA:48340"/>
        <dbReference type="ChEBI" id="CHEBI:30616"/>
        <dbReference type="ChEBI" id="CHEBI:33019"/>
        <dbReference type="ChEBI" id="CHEBI:57287"/>
        <dbReference type="ChEBI" id="CHEBI:59558"/>
        <dbReference type="ChEBI" id="CHEBI:90546"/>
        <dbReference type="ChEBI" id="CHEBI:456215"/>
        <dbReference type="EC" id="6.2.1.2"/>
    </reaction>
    <physiologicalReaction direction="left-to-right" evidence="14">
        <dbReference type="Rhea" id="RHEA:48341"/>
    </physiologicalReaction>
</comment>
<evidence type="ECO:0000313" key="18">
    <source>
        <dbReference type="Proteomes" id="UP000694393"/>
    </source>
</evidence>
<dbReference type="EC" id="6.2.1.2" evidence="13"/>
<evidence type="ECO:0000256" key="12">
    <source>
        <dbReference type="ARBA" id="ARBA00023128"/>
    </source>
</evidence>
<evidence type="ECO:0000256" key="3">
    <source>
        <dbReference type="ARBA" id="ARBA00006432"/>
    </source>
</evidence>
<evidence type="ECO:0000256" key="1">
    <source>
        <dbReference type="ARBA" id="ARBA00001936"/>
    </source>
</evidence>
<evidence type="ECO:0000256" key="7">
    <source>
        <dbReference type="ARBA" id="ARBA00022832"/>
    </source>
</evidence>
<dbReference type="Ensembl" id="ENSPCET00000003157.1">
    <property type="protein sequence ID" value="ENSPCEP00000003051.1"/>
    <property type="gene ID" value="ENSPCEG00000002469.1"/>
</dbReference>
<keyword evidence="10" id="KW-0809">Transit peptide</keyword>
<dbReference type="InterPro" id="IPR045851">
    <property type="entry name" value="AMP-bd_C_sf"/>
</dbReference>
<dbReference type="PANTHER" id="PTHR43605">
    <property type="entry name" value="ACYL-COENZYME A SYNTHETASE"/>
    <property type="match status" value="1"/>
</dbReference>
<dbReference type="GO" id="GO:0005759">
    <property type="term" value="C:mitochondrial matrix"/>
    <property type="evidence" value="ECO:0007669"/>
    <property type="project" value="TreeGrafter"/>
</dbReference>
<evidence type="ECO:0000256" key="2">
    <source>
        <dbReference type="ARBA" id="ARBA00004173"/>
    </source>
</evidence>
<dbReference type="FunFam" id="3.30.300.30:FF:000005">
    <property type="entry name" value="Acyl-coenzyme A synthetase ACSM5, mitochondrial"/>
    <property type="match status" value="1"/>
</dbReference>
<reference evidence="17" key="1">
    <citation type="submission" date="2025-08" db="UniProtKB">
        <authorList>
            <consortium name="Ensembl"/>
        </authorList>
    </citation>
    <scope>IDENTIFICATION</scope>
</reference>
<evidence type="ECO:0000259" key="15">
    <source>
        <dbReference type="Pfam" id="PF00501"/>
    </source>
</evidence>
<keyword evidence="6" id="KW-0547">Nucleotide-binding</keyword>
<evidence type="ECO:0000256" key="9">
    <source>
        <dbReference type="ARBA" id="ARBA00022842"/>
    </source>
</evidence>
<keyword evidence="4" id="KW-0436">Ligase</keyword>
<dbReference type="Proteomes" id="UP000694393">
    <property type="component" value="Unplaced"/>
</dbReference>
<feature type="domain" description="AMP-binding enzyme C-terminal" evidence="16">
    <location>
        <begin position="486"/>
        <end position="566"/>
    </location>
</feature>
<accession>A0A8C8RBI5</accession>
<comment type="similarity">
    <text evidence="3">Belongs to the ATP-dependent AMP-binding enzyme family.</text>
</comment>
<dbReference type="Pfam" id="PF00501">
    <property type="entry name" value="AMP-binding"/>
    <property type="match status" value="1"/>
</dbReference>
<keyword evidence="7" id="KW-0276">Fatty acid metabolism</keyword>
<dbReference type="GO" id="GO:0046872">
    <property type="term" value="F:metal ion binding"/>
    <property type="evidence" value="ECO:0007669"/>
    <property type="project" value="UniProtKB-KW"/>
</dbReference>
<keyword evidence="12" id="KW-0496">Mitochondrion</keyword>
<keyword evidence="8" id="KW-0067">ATP-binding</keyword>
<dbReference type="InterPro" id="IPR025110">
    <property type="entry name" value="AMP-bd_C"/>
</dbReference>
<reference evidence="17" key="2">
    <citation type="submission" date="2025-09" db="UniProtKB">
        <authorList>
            <consortium name="Ensembl"/>
        </authorList>
    </citation>
    <scope>IDENTIFICATION</scope>
</reference>
<sequence length="580" mass="64783">MKLSLKRQIFHAIWTPKSPCRFFSKHCPGFAPQNVSVSEVLSIYKELPVHFNFASDVLDKWTQMEKNGKRASSIPALWWVGDKGNEVRWGFEELGFLSRKVANVLSDACGLKKGDRVIVILPRIPELWLITVGCMRTGITYIPATIQLTANDIFYRLQASKAKGIITNDTLAPAVDSIVPKCQFLKTKIIVSEGSRNGWLNFKELIKAASGDHNTVKTKSQEPMTIFFTSGTTGYPKMVEQSHSSFGIGMTSTARLWMDLNPSDILWSLSDPGWVKFAYGGLFSPWIQGACIFTYSMLQFASTTVLNCLSKFPVTSLCGTPTIYRMLVQHDLTSYKFKSLKHCLSGGEPLNPEVMEKWKSKTGLDIYEGYGQTETVMVCSVYKGVKIKPGSMGKATPPYDVQVIDENANVLPPGKEGDIAIRIKPTRPFSLFSHYVDDPQKTAASERGDFYLTGDRGIVDEEGYFWFIGRVDDVILSSGYRIGPFEVENALLEHPAVVEAAVVSSPDPIRGEVVKAFVILSPEFVSHDAEKLAKELQEHVKKVTAPYKYPRKVEFVQQLPKTVSGKILRKDLKKKEWGST</sequence>
<organism evidence="17 18">
    <name type="scientific">Pelusios castaneus</name>
    <name type="common">West African mud turtle</name>
    <dbReference type="NCBI Taxonomy" id="367368"/>
    <lineage>
        <taxon>Eukaryota</taxon>
        <taxon>Metazoa</taxon>
        <taxon>Chordata</taxon>
        <taxon>Craniata</taxon>
        <taxon>Vertebrata</taxon>
        <taxon>Euteleostomi</taxon>
        <taxon>Archelosauria</taxon>
        <taxon>Testudinata</taxon>
        <taxon>Testudines</taxon>
        <taxon>Pleurodira</taxon>
        <taxon>Pelomedusidae</taxon>
        <taxon>Pelusios</taxon>
    </lineage>
</organism>
<evidence type="ECO:0000259" key="16">
    <source>
        <dbReference type="Pfam" id="PF13193"/>
    </source>
</evidence>
<evidence type="ECO:0000313" key="17">
    <source>
        <dbReference type="Ensembl" id="ENSPCEP00000003051.1"/>
    </source>
</evidence>
<evidence type="ECO:0000256" key="13">
    <source>
        <dbReference type="ARBA" id="ARBA00039009"/>
    </source>
</evidence>
<evidence type="ECO:0000256" key="4">
    <source>
        <dbReference type="ARBA" id="ARBA00022598"/>
    </source>
</evidence>
<dbReference type="InterPro" id="IPR051087">
    <property type="entry name" value="Mitochondrial_ACSM"/>
</dbReference>
<dbReference type="PANTHER" id="PTHR43605:SF6">
    <property type="entry name" value="ACYL-COENZYME A SYNTHETASE ACSM5, MITOCHONDRIAL"/>
    <property type="match status" value="1"/>
</dbReference>
<evidence type="ECO:0000256" key="11">
    <source>
        <dbReference type="ARBA" id="ARBA00023098"/>
    </source>
</evidence>
<evidence type="ECO:0000256" key="5">
    <source>
        <dbReference type="ARBA" id="ARBA00022723"/>
    </source>
</evidence>